<organism evidence="5 6">
    <name type="scientific">Phytophthora rubi</name>
    <dbReference type="NCBI Taxonomy" id="129364"/>
    <lineage>
        <taxon>Eukaryota</taxon>
        <taxon>Sar</taxon>
        <taxon>Stramenopiles</taxon>
        <taxon>Oomycota</taxon>
        <taxon>Peronosporomycetes</taxon>
        <taxon>Peronosporales</taxon>
        <taxon>Peronosporaceae</taxon>
        <taxon>Phytophthora</taxon>
    </lineage>
</organism>
<evidence type="ECO:0000259" key="4">
    <source>
        <dbReference type="PROSITE" id="PS50994"/>
    </source>
</evidence>
<dbReference type="Gene3D" id="4.10.60.10">
    <property type="entry name" value="Zinc finger, CCHC-type"/>
    <property type="match status" value="1"/>
</dbReference>
<feature type="domain" description="Integrase catalytic" evidence="4">
    <location>
        <begin position="340"/>
        <end position="501"/>
    </location>
</feature>
<proteinExistence type="predicted"/>
<dbReference type="Gene3D" id="3.30.420.10">
    <property type="entry name" value="Ribonuclease H-like superfamily/Ribonuclease H"/>
    <property type="match status" value="1"/>
</dbReference>
<keyword evidence="1" id="KW-0479">Metal-binding</keyword>
<feature type="region of interest" description="Disordered" evidence="2">
    <location>
        <begin position="14"/>
        <end position="45"/>
    </location>
</feature>
<dbReference type="InterPro" id="IPR001878">
    <property type="entry name" value="Znf_CCHC"/>
</dbReference>
<evidence type="ECO:0008006" key="7">
    <source>
        <dbReference type="Google" id="ProtNLM"/>
    </source>
</evidence>
<evidence type="ECO:0000313" key="5">
    <source>
        <dbReference type="EMBL" id="KAE9026851.1"/>
    </source>
</evidence>
<evidence type="ECO:0000256" key="2">
    <source>
        <dbReference type="SAM" id="MobiDB-lite"/>
    </source>
</evidence>
<dbReference type="InterPro" id="IPR012337">
    <property type="entry name" value="RNaseH-like_sf"/>
</dbReference>
<dbReference type="GO" id="GO:0008270">
    <property type="term" value="F:zinc ion binding"/>
    <property type="evidence" value="ECO:0007669"/>
    <property type="project" value="UniProtKB-KW"/>
</dbReference>
<dbReference type="PANTHER" id="PTHR42648:SF28">
    <property type="entry name" value="TRANSPOSON-ENCODED PROTEIN WITH RIBONUCLEASE H-LIKE AND RETROVIRUS ZINC FINGER-LIKE DOMAINS"/>
    <property type="match status" value="1"/>
</dbReference>
<dbReference type="PROSITE" id="PS50994">
    <property type="entry name" value="INTEGRASE"/>
    <property type="match status" value="1"/>
</dbReference>
<dbReference type="InterPro" id="IPR001584">
    <property type="entry name" value="Integrase_cat-core"/>
</dbReference>
<dbReference type="EMBL" id="QXFV01000772">
    <property type="protein sequence ID" value="KAE9026851.1"/>
    <property type="molecule type" value="Genomic_DNA"/>
</dbReference>
<dbReference type="SUPFAM" id="SSF53098">
    <property type="entry name" value="Ribonuclease H-like"/>
    <property type="match status" value="1"/>
</dbReference>
<reference evidence="5 6" key="1">
    <citation type="submission" date="2018-09" db="EMBL/GenBank/DDBJ databases">
        <title>Genomic investigation of the strawberry pathogen Phytophthora fragariae indicates pathogenicity is determined by transcriptional variation in three key races.</title>
        <authorList>
            <person name="Adams T.M."/>
            <person name="Armitage A.D."/>
            <person name="Sobczyk M.K."/>
            <person name="Bates H.J."/>
            <person name="Dunwell J.M."/>
            <person name="Nellist C.F."/>
            <person name="Harrison R.J."/>
        </authorList>
    </citation>
    <scope>NUCLEOTIDE SEQUENCE [LARGE SCALE GENOMIC DNA]</scope>
    <source>
        <strain evidence="5 6">SCRP249</strain>
    </source>
</reference>
<comment type="caution">
    <text evidence="5">The sequence shown here is derived from an EMBL/GenBank/DDBJ whole genome shotgun (WGS) entry which is preliminary data.</text>
</comment>
<dbReference type="InterPro" id="IPR036875">
    <property type="entry name" value="Znf_CCHC_sf"/>
</dbReference>
<keyword evidence="1" id="KW-0862">Zinc</keyword>
<dbReference type="InterPro" id="IPR039537">
    <property type="entry name" value="Retrotran_Ty1/copia-like"/>
</dbReference>
<dbReference type="InterPro" id="IPR036397">
    <property type="entry name" value="RNaseH_sf"/>
</dbReference>
<evidence type="ECO:0000313" key="6">
    <source>
        <dbReference type="Proteomes" id="UP000429607"/>
    </source>
</evidence>
<keyword evidence="1" id="KW-0863">Zinc-finger</keyword>
<protein>
    <recommendedName>
        <fullName evidence="7">CCHC-type domain-containing protein</fullName>
    </recommendedName>
</protein>
<dbReference type="SMART" id="SM00343">
    <property type="entry name" value="ZnF_C2HC"/>
    <property type="match status" value="1"/>
</dbReference>
<feature type="compositionally biased region" description="Basic and acidic residues" evidence="2">
    <location>
        <begin position="196"/>
        <end position="208"/>
    </location>
</feature>
<dbReference type="PANTHER" id="PTHR42648">
    <property type="entry name" value="TRANSPOSASE, PUTATIVE-RELATED"/>
    <property type="match status" value="1"/>
</dbReference>
<dbReference type="GO" id="GO:0015074">
    <property type="term" value="P:DNA integration"/>
    <property type="evidence" value="ECO:0007669"/>
    <property type="project" value="InterPro"/>
</dbReference>
<accession>A0A6A3M422</accession>
<gene>
    <name evidence="5" type="ORF">PR001_g12105</name>
</gene>
<feature type="compositionally biased region" description="Low complexity" evidence="2">
    <location>
        <begin position="77"/>
        <end position="97"/>
    </location>
</feature>
<feature type="region of interest" description="Disordered" evidence="2">
    <location>
        <begin position="74"/>
        <end position="126"/>
    </location>
</feature>
<name>A0A6A3M422_9STRA</name>
<evidence type="ECO:0000256" key="1">
    <source>
        <dbReference type="PROSITE-ProRule" id="PRU00047"/>
    </source>
</evidence>
<dbReference type="GO" id="GO:0003676">
    <property type="term" value="F:nucleic acid binding"/>
    <property type="evidence" value="ECO:0007669"/>
    <property type="project" value="InterPro"/>
</dbReference>
<feature type="region of interest" description="Disordered" evidence="2">
    <location>
        <begin position="138"/>
        <end position="157"/>
    </location>
</feature>
<dbReference type="AlphaFoldDB" id="A0A6A3M422"/>
<evidence type="ECO:0000259" key="3">
    <source>
        <dbReference type="PROSITE" id="PS50158"/>
    </source>
</evidence>
<dbReference type="Proteomes" id="UP000429607">
    <property type="component" value="Unassembled WGS sequence"/>
</dbReference>
<feature type="domain" description="CCHC-type" evidence="3">
    <location>
        <begin position="126"/>
        <end position="141"/>
    </location>
</feature>
<sequence length="547" mass="60069">MLRVISTTCDVCIQEPQDGRHDPRRRSVQWDASVGTPPPTGGSTACENLWTRGWIPDKVVAMAITFDKANKADNHMSRSFGSGKQSSGQAQQPKQQNSGGGGRRHENKNPKGTQRPQEEDRHLGNCFQCHRPGHVKRDCPNSSGSSGGTGGQATGLFSVTSGFTDSASERAVAGQQHSGNIRGGRPECKNTPSDSGNKDGDSSADSRRTAPKTKKATSLTADERKKQTVQGYSGTSAPIGVGSIDLWVVANGSHVALHLEELYYSPKRPNLLTLAYDVETAVYTLSKNMTTALQAPLNSSAGMSGSGTCARKMADEGLVEGMMLRRRQFDICEACQLGKQRAKPAHKHLDRGITEKNELVFADLFFPPKNYNCTRFKAALVIMDAHTRFLTAYPVKDKTKQECNPLIQRYIAWAERQCPGYKVRGVFTDGGGEFVNTEMEAWCQRNDIVHTTTPRDTSRLNRVERSHQTLCGMMKSMLKESMLPTSFGVDALYYAVYLKNRSYSDTLRMKRCGAGSQTSTTCASSARWPTCTRKWTPRDTNLQTTVG</sequence>
<dbReference type="SUPFAM" id="SSF57756">
    <property type="entry name" value="Retrovirus zinc finger-like domains"/>
    <property type="match status" value="1"/>
</dbReference>
<dbReference type="PROSITE" id="PS50158">
    <property type="entry name" value="ZF_CCHC"/>
    <property type="match status" value="1"/>
</dbReference>
<feature type="region of interest" description="Disordered" evidence="2">
    <location>
        <begin position="167"/>
        <end position="233"/>
    </location>
</feature>
<dbReference type="Pfam" id="PF00665">
    <property type="entry name" value="rve"/>
    <property type="match status" value="1"/>
</dbReference>